<reference evidence="2" key="1">
    <citation type="submission" date="2022-08" db="EMBL/GenBank/DDBJ databases">
        <title>Alicyclobacillus dauci DSM2870, complete genome.</title>
        <authorList>
            <person name="Wang Q."/>
            <person name="Cai R."/>
            <person name="Wang Z."/>
        </authorList>
    </citation>
    <scope>NUCLEOTIDE SEQUENCE</scope>
    <source>
        <strain evidence="2">DSM 28700</strain>
    </source>
</reference>
<proteinExistence type="predicted"/>
<gene>
    <name evidence="2" type="ORF">NZD86_14600</name>
</gene>
<protein>
    <submittedName>
        <fullName evidence="2">Uncharacterized protein</fullName>
    </submittedName>
</protein>
<evidence type="ECO:0000313" key="2">
    <source>
        <dbReference type="EMBL" id="WAH35517.1"/>
    </source>
</evidence>
<dbReference type="EMBL" id="CP104064">
    <property type="protein sequence ID" value="WAH35517.1"/>
    <property type="molecule type" value="Genomic_DNA"/>
</dbReference>
<sequence length="59" mass="6780">MRRNQLLAISWILMWVGAILLVACWLTRLWFQMVIPFAPASVVALCVGVSLFFIAHRLH</sequence>
<name>A0ABY6YY22_9BACL</name>
<keyword evidence="1" id="KW-1133">Transmembrane helix</keyword>
<keyword evidence="3" id="KW-1185">Reference proteome</keyword>
<accession>A0ABY6YY22</accession>
<keyword evidence="1" id="KW-0472">Membrane</keyword>
<keyword evidence="1" id="KW-0812">Transmembrane</keyword>
<dbReference type="PROSITE" id="PS51257">
    <property type="entry name" value="PROKAR_LIPOPROTEIN"/>
    <property type="match status" value="1"/>
</dbReference>
<organism evidence="2 3">
    <name type="scientific">Alicyclobacillus dauci</name>
    <dbReference type="NCBI Taxonomy" id="1475485"/>
    <lineage>
        <taxon>Bacteria</taxon>
        <taxon>Bacillati</taxon>
        <taxon>Bacillota</taxon>
        <taxon>Bacilli</taxon>
        <taxon>Bacillales</taxon>
        <taxon>Alicyclobacillaceae</taxon>
        <taxon>Alicyclobacillus</taxon>
    </lineage>
</organism>
<evidence type="ECO:0000313" key="3">
    <source>
        <dbReference type="Proteomes" id="UP001164803"/>
    </source>
</evidence>
<evidence type="ECO:0000256" key="1">
    <source>
        <dbReference type="SAM" id="Phobius"/>
    </source>
</evidence>
<feature type="transmembrane region" description="Helical" evidence="1">
    <location>
        <begin position="12"/>
        <end position="31"/>
    </location>
</feature>
<dbReference type="Proteomes" id="UP001164803">
    <property type="component" value="Chromosome"/>
</dbReference>
<dbReference type="RefSeq" id="WP_268042800.1">
    <property type="nucleotide sequence ID" value="NZ_CP104064.1"/>
</dbReference>
<feature type="transmembrane region" description="Helical" evidence="1">
    <location>
        <begin position="37"/>
        <end position="55"/>
    </location>
</feature>